<name>A0ACB6QGA5_9PLEO</name>
<reference evidence="1" key="1">
    <citation type="journal article" date="2020" name="Stud. Mycol.">
        <title>101 Dothideomycetes genomes: a test case for predicting lifestyles and emergence of pathogens.</title>
        <authorList>
            <person name="Haridas S."/>
            <person name="Albert R."/>
            <person name="Binder M."/>
            <person name="Bloem J."/>
            <person name="Labutti K."/>
            <person name="Salamov A."/>
            <person name="Andreopoulos B."/>
            <person name="Baker S."/>
            <person name="Barry K."/>
            <person name="Bills G."/>
            <person name="Bluhm B."/>
            <person name="Cannon C."/>
            <person name="Castanera R."/>
            <person name="Culley D."/>
            <person name="Daum C."/>
            <person name="Ezra D."/>
            <person name="Gonzalez J."/>
            <person name="Henrissat B."/>
            <person name="Kuo A."/>
            <person name="Liang C."/>
            <person name="Lipzen A."/>
            <person name="Lutzoni F."/>
            <person name="Magnuson J."/>
            <person name="Mondo S."/>
            <person name="Nolan M."/>
            <person name="Ohm R."/>
            <person name="Pangilinan J."/>
            <person name="Park H.-J."/>
            <person name="Ramirez L."/>
            <person name="Alfaro M."/>
            <person name="Sun H."/>
            <person name="Tritt A."/>
            <person name="Yoshinaga Y."/>
            <person name="Zwiers L.-H."/>
            <person name="Turgeon B."/>
            <person name="Goodwin S."/>
            <person name="Spatafora J."/>
            <person name="Crous P."/>
            <person name="Grigoriev I."/>
        </authorList>
    </citation>
    <scope>NUCLEOTIDE SEQUENCE</scope>
    <source>
        <strain evidence="1">ATCC 200398</strain>
    </source>
</reference>
<gene>
    <name evidence="1" type="ORF">BDR25DRAFT_328788</name>
</gene>
<proteinExistence type="predicted"/>
<protein>
    <submittedName>
        <fullName evidence="1">Uncharacterized protein</fullName>
    </submittedName>
</protein>
<keyword evidence="2" id="KW-1185">Reference proteome</keyword>
<evidence type="ECO:0000313" key="1">
    <source>
        <dbReference type="EMBL" id="KAF2465185.1"/>
    </source>
</evidence>
<dbReference type="Proteomes" id="UP000799755">
    <property type="component" value="Unassembled WGS sequence"/>
</dbReference>
<comment type="caution">
    <text evidence="1">The sequence shown here is derived from an EMBL/GenBank/DDBJ whole genome shotgun (WGS) entry which is preliminary data.</text>
</comment>
<accession>A0ACB6QGA5</accession>
<organism evidence="1 2">
    <name type="scientific">Lindgomyces ingoldianus</name>
    <dbReference type="NCBI Taxonomy" id="673940"/>
    <lineage>
        <taxon>Eukaryota</taxon>
        <taxon>Fungi</taxon>
        <taxon>Dikarya</taxon>
        <taxon>Ascomycota</taxon>
        <taxon>Pezizomycotina</taxon>
        <taxon>Dothideomycetes</taxon>
        <taxon>Pleosporomycetidae</taxon>
        <taxon>Pleosporales</taxon>
        <taxon>Lindgomycetaceae</taxon>
        <taxon>Lindgomyces</taxon>
    </lineage>
</organism>
<evidence type="ECO:0000313" key="2">
    <source>
        <dbReference type="Proteomes" id="UP000799755"/>
    </source>
</evidence>
<dbReference type="EMBL" id="MU003531">
    <property type="protein sequence ID" value="KAF2465185.1"/>
    <property type="molecule type" value="Genomic_DNA"/>
</dbReference>
<sequence>MHLSEEQIIMTFDQLAREVVLGYGPYESVRLECDGYPLEFRICPTLSRKPNAIGKMLDASFDLSRRWSPGSDRLKITVLNNTHDLSVNLFCVDRPQLLLLTLDSYRRQHEPLDSDDFNAALTLIRDPPSIFGIFIGGGAAGCSRVRKHMQGLRGPPFAFDLFTSEDKKTIPFKFYSHQFVDGLGVTTASDPVEMYEVLLRQSRDALSSYGLQETEPSSANAGGMMGSIWVSEKRVADAWAELGYRNVFETLGVPR</sequence>